<accession>A0A109DCZ7</accession>
<gene>
    <name evidence="2" type="ORF">AEL95_08785</name>
</gene>
<sequence length="306" mass="33320">MTQYLAFDIGGTNLKYALIDEKGHIFEKDRVKTNTENLDAFMQTVYEVADKYQGKFKGIAICAPGKIDTQNKIIYFGGALPFLDGLNLQESLSEKYNVPIAVENDGKAAALAEQWLGELRDVNTGIAITLGTGVGGGVLINKRILHGWTFQAGELSWMITNSSIGVKNMAAYTGFSCSAVNMIKKVNLALGNIDLDDGVTAFEAINNGDLRAMAVFKHYCRNVAIMILNIQTVINGSKVVIGGGISAQPILIEEINNQFDKILQNNSMLNNQVIKPVIVAAKHGNESNLYGALYALLLQLKEKENN</sequence>
<dbReference type="Gene3D" id="3.30.420.40">
    <property type="match status" value="2"/>
</dbReference>
<reference evidence="2 3" key="1">
    <citation type="journal article" date="2016" name="Microbiology (Mosc.)">
        <title>Comparison of Lactobacillus crispatus isolates from Lactobacillus-dominated vaginal microbiomes with isolates from microbiomes containing bacterial vaginosis-associated bacteria.</title>
        <authorList>
            <person name="Abdelmaksoud A.A."/>
            <person name="Koparde V.N."/>
            <person name="Sheth N.U."/>
            <person name="Serrano M.G."/>
            <person name="Glascock A.L."/>
            <person name="Fettweis J.M."/>
            <person name="Strauss Iii J.F."/>
            <person name="Buck G.A."/>
            <person name="Jefferson K.K."/>
        </authorList>
    </citation>
    <scope>NUCLEOTIDE SEQUENCE [LARGE SCALE GENOMIC DNA]</scope>
    <source>
        <strain evidence="2 3">VMC3</strain>
    </source>
</reference>
<comment type="similarity">
    <text evidence="1">Belongs to the ROK (NagC/XylR) family.</text>
</comment>
<dbReference type="InterPro" id="IPR000600">
    <property type="entry name" value="ROK"/>
</dbReference>
<dbReference type="SUPFAM" id="SSF53067">
    <property type="entry name" value="Actin-like ATPase domain"/>
    <property type="match status" value="1"/>
</dbReference>
<evidence type="ECO:0000256" key="1">
    <source>
        <dbReference type="ARBA" id="ARBA00006479"/>
    </source>
</evidence>
<name>A0A109DCZ7_9LACO</name>
<evidence type="ECO:0000313" key="2">
    <source>
        <dbReference type="EMBL" id="KWU03146.1"/>
    </source>
</evidence>
<dbReference type="PATRIC" id="fig|47770.28.peg.1233"/>
<proteinExistence type="inferred from homology"/>
<dbReference type="InterPro" id="IPR043129">
    <property type="entry name" value="ATPase_NBD"/>
</dbReference>
<dbReference type="AlphaFoldDB" id="A0A109DCZ7"/>
<protein>
    <submittedName>
        <fullName evidence="2">Transcriptional regulator</fullName>
    </submittedName>
</protein>
<dbReference type="PANTHER" id="PTHR18964:SF170">
    <property type="entry name" value="SUGAR KINASE"/>
    <property type="match status" value="1"/>
</dbReference>
<organism evidence="2 3">
    <name type="scientific">Lactobacillus crispatus</name>
    <dbReference type="NCBI Taxonomy" id="47770"/>
    <lineage>
        <taxon>Bacteria</taxon>
        <taxon>Bacillati</taxon>
        <taxon>Bacillota</taxon>
        <taxon>Bacilli</taxon>
        <taxon>Lactobacillales</taxon>
        <taxon>Lactobacillaceae</taxon>
        <taxon>Lactobacillus</taxon>
    </lineage>
</organism>
<dbReference type="RefSeq" id="WP_060462410.1">
    <property type="nucleotide sequence ID" value="NZ_AP025162.1"/>
</dbReference>
<dbReference type="PANTHER" id="PTHR18964">
    <property type="entry name" value="ROK (REPRESSOR, ORF, KINASE) FAMILY"/>
    <property type="match status" value="1"/>
</dbReference>
<dbReference type="Pfam" id="PF00480">
    <property type="entry name" value="ROK"/>
    <property type="match status" value="1"/>
</dbReference>
<comment type="caution">
    <text evidence="2">The sequence shown here is derived from an EMBL/GenBank/DDBJ whole genome shotgun (WGS) entry which is preliminary data.</text>
</comment>
<dbReference type="Proteomes" id="UP000067598">
    <property type="component" value="Unassembled WGS sequence"/>
</dbReference>
<dbReference type="EMBL" id="LJGP01000039">
    <property type="protein sequence ID" value="KWU03146.1"/>
    <property type="molecule type" value="Genomic_DNA"/>
</dbReference>
<dbReference type="CDD" id="cd24152">
    <property type="entry name" value="ASKHA_NBD_ROK-like"/>
    <property type="match status" value="1"/>
</dbReference>
<evidence type="ECO:0000313" key="3">
    <source>
        <dbReference type="Proteomes" id="UP000067598"/>
    </source>
</evidence>